<evidence type="ECO:0000313" key="10">
    <source>
        <dbReference type="Proteomes" id="UP000187203"/>
    </source>
</evidence>
<feature type="transmembrane region" description="Helical" evidence="8">
    <location>
        <begin position="500"/>
        <end position="518"/>
    </location>
</feature>
<evidence type="ECO:0000256" key="6">
    <source>
        <dbReference type="ARBA" id="ARBA00023136"/>
    </source>
</evidence>
<gene>
    <name evidence="9" type="ORF">COLO4_06060</name>
</gene>
<comment type="subcellular location">
    <subcellularLocation>
        <location evidence="1">Endomembrane system</location>
        <topology evidence="1">Multi-pass membrane protein</topology>
    </subcellularLocation>
</comment>
<dbReference type="OrthoDB" id="72851at2759"/>
<comment type="caution">
    <text evidence="9">The sequence shown here is derived from an EMBL/GenBank/DDBJ whole genome shotgun (WGS) entry which is preliminary data.</text>
</comment>
<dbReference type="GO" id="GO:0030244">
    <property type="term" value="P:cellulose biosynthetic process"/>
    <property type="evidence" value="ECO:0007669"/>
    <property type="project" value="InterPro"/>
</dbReference>
<dbReference type="STRING" id="93759.A0A1R3KP59"/>
<dbReference type="InterPro" id="IPR005150">
    <property type="entry name" value="Cellulose_synth"/>
</dbReference>
<keyword evidence="10" id="KW-1185">Reference proteome</keyword>
<dbReference type="AlphaFoldDB" id="A0A1R3KP59"/>
<keyword evidence="4 8" id="KW-0812">Transmembrane</keyword>
<feature type="transmembrane region" description="Helical" evidence="8">
    <location>
        <begin position="306"/>
        <end position="333"/>
    </location>
</feature>
<evidence type="ECO:0000256" key="5">
    <source>
        <dbReference type="ARBA" id="ARBA00022989"/>
    </source>
</evidence>
<feature type="transmembrane region" description="Helical" evidence="8">
    <location>
        <begin position="345"/>
        <end position="362"/>
    </location>
</feature>
<dbReference type="SMR" id="A0A1R3KP59"/>
<dbReference type="InterPro" id="IPR029044">
    <property type="entry name" value="Nucleotide-diphossugar_trans"/>
</dbReference>
<feature type="transmembrane region" description="Helical" evidence="8">
    <location>
        <begin position="442"/>
        <end position="461"/>
    </location>
</feature>
<keyword evidence="3" id="KW-0808">Transferase</keyword>
<dbReference type="PANTHER" id="PTHR13301">
    <property type="entry name" value="X-BOX TRANSCRIPTION FACTOR-RELATED"/>
    <property type="match status" value="1"/>
</dbReference>
<evidence type="ECO:0000256" key="3">
    <source>
        <dbReference type="ARBA" id="ARBA00022679"/>
    </source>
</evidence>
<evidence type="ECO:0000256" key="7">
    <source>
        <dbReference type="ARBA" id="ARBA00023316"/>
    </source>
</evidence>
<dbReference type="Pfam" id="PF03552">
    <property type="entry name" value="Cellulose_synt"/>
    <property type="match status" value="1"/>
</dbReference>
<reference evidence="10" key="1">
    <citation type="submission" date="2013-09" db="EMBL/GenBank/DDBJ databases">
        <title>Corchorus olitorius genome sequencing.</title>
        <authorList>
            <person name="Alam M."/>
            <person name="Haque M.S."/>
            <person name="Islam M.S."/>
            <person name="Emdad E.M."/>
            <person name="Islam M.M."/>
            <person name="Ahmed B."/>
            <person name="Halim A."/>
            <person name="Hossen Q.M.M."/>
            <person name="Hossain M.Z."/>
            <person name="Ahmed R."/>
            <person name="Khan M.M."/>
            <person name="Islam R."/>
            <person name="Rashid M.M."/>
            <person name="Khan S.A."/>
            <person name="Rahman M.S."/>
            <person name="Alam M."/>
            <person name="Yahiya A.S."/>
            <person name="Khan M.S."/>
            <person name="Azam M.S."/>
            <person name="Haque T."/>
            <person name="Lashkar M.Z.H."/>
            <person name="Akhand A.I."/>
            <person name="Morshed G."/>
            <person name="Roy S."/>
            <person name="Uddin K.S."/>
            <person name="Rabeya T."/>
            <person name="Hossain A.S."/>
            <person name="Chowdhury A."/>
            <person name="Snigdha A.R."/>
            <person name="Mortoza M.S."/>
            <person name="Matin S.A."/>
            <person name="Hoque S.M.E."/>
            <person name="Islam M.K."/>
            <person name="Roy D.K."/>
            <person name="Haider R."/>
            <person name="Moosa M.M."/>
            <person name="Elias S.M."/>
            <person name="Hasan A.M."/>
            <person name="Jahan S."/>
            <person name="Shafiuddin M."/>
            <person name="Mahmood N."/>
            <person name="Shommy N.S."/>
        </authorList>
    </citation>
    <scope>NUCLEOTIDE SEQUENCE [LARGE SCALE GENOMIC DNA]</scope>
    <source>
        <strain evidence="10">cv. O-4</strain>
    </source>
</reference>
<keyword evidence="2" id="KW-0328">Glycosyltransferase</keyword>
<dbReference type="GO" id="GO:0071555">
    <property type="term" value="P:cell wall organization"/>
    <property type="evidence" value="ECO:0007669"/>
    <property type="project" value="UniProtKB-KW"/>
</dbReference>
<name>A0A1R3KP59_9ROSI</name>
<dbReference type="EMBL" id="AWUE01012595">
    <property type="protein sequence ID" value="OMP08844.1"/>
    <property type="molecule type" value="Genomic_DNA"/>
</dbReference>
<dbReference type="GO" id="GO:0016020">
    <property type="term" value="C:membrane"/>
    <property type="evidence" value="ECO:0007669"/>
    <property type="project" value="InterPro"/>
</dbReference>
<dbReference type="Proteomes" id="UP000187203">
    <property type="component" value="Unassembled WGS sequence"/>
</dbReference>
<accession>A0A1R3KP59</accession>
<keyword evidence="7" id="KW-0961">Cell wall biogenesis/degradation</keyword>
<evidence type="ECO:0000256" key="1">
    <source>
        <dbReference type="ARBA" id="ARBA00004127"/>
    </source>
</evidence>
<keyword evidence="6 8" id="KW-0472">Membrane</keyword>
<keyword evidence="5 8" id="KW-1133">Transmembrane helix</keyword>
<dbReference type="Gene3D" id="3.90.550.10">
    <property type="entry name" value="Spore Coat Polysaccharide Biosynthesis Protein SpsA, Chain A"/>
    <property type="match status" value="1"/>
</dbReference>
<evidence type="ECO:0000313" key="9">
    <source>
        <dbReference type="EMBL" id="OMP08844.1"/>
    </source>
</evidence>
<dbReference type="GO" id="GO:0012505">
    <property type="term" value="C:endomembrane system"/>
    <property type="evidence" value="ECO:0007669"/>
    <property type="project" value="UniProtKB-SubCell"/>
</dbReference>
<evidence type="ECO:0000256" key="8">
    <source>
        <dbReference type="SAM" id="Phobius"/>
    </source>
</evidence>
<dbReference type="GO" id="GO:0016760">
    <property type="term" value="F:cellulose synthase (UDP-forming) activity"/>
    <property type="evidence" value="ECO:0007669"/>
    <property type="project" value="InterPro"/>
</dbReference>
<sequence>MNALVRASAVMSNGPFILNLDCDHYVYNSQAMKEGICFMMDRGGDMICYVQFPQRFEGIDPCDRYANKNIVFFDVNMRALDGLMGPFYVGTGCLFRRVALYGFEPPRWKDYPYGFCLFGHNKRKHYSPQDKDKRTFTLVDSDDEEENEISESQFPKWFGESELLVNSIKVAEEQGLPLGDHPSIKNGRPRGDLTHPRKIYDEKTLDAAINVISCWFEDKTQWGNHVGWVYGSITEDVVSGYKMHNRGWKSVYCVTKRDAFRGTAPINLTDRLHQVLRWATGSIEIFFSRNNALFASPRMKLLQRIAYLNVGTYPFTSLFLVVYCLLPAVSLFSGQFIVHTLNVTYLTYVLIVTATHFALSLLEIKWSGIELDALWKNKQFWLISGTSSHIIAVLHGVLNAVAGIDISFNVTAKSANDDDDDDEEEFADLYIVKWTPLMIPPITILIVNLIAIPVGIGRAIYSVIPQWSHLLGGVFFGLWVFAHLYPFVQGIMGRRVSTIVFLWYGLIALVISLLYVAINPPFGAIQLGGSHLLKIPK</sequence>
<feature type="transmembrane region" description="Helical" evidence="8">
    <location>
        <begin position="467"/>
        <end position="488"/>
    </location>
</feature>
<evidence type="ECO:0000256" key="2">
    <source>
        <dbReference type="ARBA" id="ARBA00022676"/>
    </source>
</evidence>
<protein>
    <submittedName>
        <fullName evidence="9">Cellulose synthase</fullName>
    </submittedName>
</protein>
<proteinExistence type="predicted"/>
<organism evidence="9 10">
    <name type="scientific">Corchorus olitorius</name>
    <dbReference type="NCBI Taxonomy" id="93759"/>
    <lineage>
        <taxon>Eukaryota</taxon>
        <taxon>Viridiplantae</taxon>
        <taxon>Streptophyta</taxon>
        <taxon>Embryophyta</taxon>
        <taxon>Tracheophyta</taxon>
        <taxon>Spermatophyta</taxon>
        <taxon>Magnoliopsida</taxon>
        <taxon>eudicotyledons</taxon>
        <taxon>Gunneridae</taxon>
        <taxon>Pentapetalae</taxon>
        <taxon>rosids</taxon>
        <taxon>malvids</taxon>
        <taxon>Malvales</taxon>
        <taxon>Malvaceae</taxon>
        <taxon>Grewioideae</taxon>
        <taxon>Apeibeae</taxon>
        <taxon>Corchorus</taxon>
    </lineage>
</organism>
<evidence type="ECO:0000256" key="4">
    <source>
        <dbReference type="ARBA" id="ARBA00022692"/>
    </source>
</evidence>